<dbReference type="Gene3D" id="3.40.50.150">
    <property type="entry name" value="Vaccinia Virus protein VP39"/>
    <property type="match status" value="1"/>
</dbReference>
<gene>
    <name evidence="2" type="ORF">CM240_1022</name>
</gene>
<evidence type="ECO:0000259" key="1">
    <source>
        <dbReference type="Pfam" id="PF08123"/>
    </source>
</evidence>
<keyword evidence="3" id="KW-1185">Reference proteome</keyword>
<reference evidence="2 3" key="1">
    <citation type="submission" date="2013-11" db="EMBL/GenBank/DDBJ databases">
        <title>Complete genome sequence of Clostridum sp. M2/40.</title>
        <authorList>
            <person name="Wibberg D."/>
            <person name="Puehler A."/>
            <person name="Schlueter A."/>
        </authorList>
    </citation>
    <scope>NUCLEOTIDE SEQUENCE [LARGE SCALE GENOMIC DNA]</scope>
    <source>
        <strain evidence="3">M2/40</strain>
    </source>
</reference>
<dbReference type="eggNOG" id="COG2230">
    <property type="taxonomic scope" value="Bacteria"/>
</dbReference>
<dbReference type="EMBL" id="HG917868">
    <property type="protein sequence ID" value="CDM68186.1"/>
    <property type="molecule type" value="Genomic_DNA"/>
</dbReference>
<name>W6RU90_9CLOT</name>
<dbReference type="GO" id="GO:0031151">
    <property type="term" value="F:histone H3K79 methyltransferase activity"/>
    <property type="evidence" value="ECO:0007669"/>
    <property type="project" value="InterPro"/>
</dbReference>
<organism evidence="2 3">
    <name type="scientific">Clostridium bornimense</name>
    <dbReference type="NCBI Taxonomy" id="1216932"/>
    <lineage>
        <taxon>Bacteria</taxon>
        <taxon>Bacillati</taxon>
        <taxon>Bacillota</taxon>
        <taxon>Clostridia</taxon>
        <taxon>Eubacteriales</taxon>
        <taxon>Clostridiaceae</taxon>
        <taxon>Clostridium</taxon>
    </lineage>
</organism>
<evidence type="ECO:0000313" key="3">
    <source>
        <dbReference type="Proteomes" id="UP000019426"/>
    </source>
</evidence>
<protein>
    <recommendedName>
        <fullName evidence="1">DOT1 domain-containing protein</fullName>
    </recommendedName>
</protein>
<dbReference type="AlphaFoldDB" id="W6RU90"/>
<dbReference type="InterPro" id="IPR029063">
    <property type="entry name" value="SAM-dependent_MTases_sf"/>
</dbReference>
<evidence type="ECO:0000313" key="2">
    <source>
        <dbReference type="EMBL" id="CDM68186.1"/>
    </source>
</evidence>
<dbReference type="KEGG" id="clt:CM240_1022"/>
<dbReference type="SUPFAM" id="SSF53335">
    <property type="entry name" value="S-adenosyl-L-methionine-dependent methyltransferases"/>
    <property type="match status" value="1"/>
</dbReference>
<proteinExistence type="predicted"/>
<dbReference type="RefSeq" id="WP_044037079.1">
    <property type="nucleotide sequence ID" value="NZ_HG917868.1"/>
</dbReference>
<feature type="domain" description="DOT1" evidence="1">
    <location>
        <begin position="19"/>
        <end position="99"/>
    </location>
</feature>
<dbReference type="Proteomes" id="UP000019426">
    <property type="component" value="Chromosome M2/40_rep1"/>
</dbReference>
<dbReference type="HOGENOM" id="CLU_1364841_0_0_9"/>
<dbReference type="PATRIC" id="fig|1216932.3.peg.1010"/>
<dbReference type="OrthoDB" id="9780095at2"/>
<dbReference type="STRING" id="1216932.CM240_1022"/>
<sequence>MKDHYYEKLLNITTTGEQKKYNESIHYNVYEPTSYEALEILFKEYFLSENDTIIDFGCGKGRLSFYSNYFFSCNSVGIEMNPYYHKCAINNIKSFNKKHKNIANPITFINTLAEKYTINPSDNKFYFFNPFSEQIFIKVIQNILYSIEESPRTVDIILYYPSDDYIFYLENNTSFSLLYEIPIDNLYKKNKRYKFLIYRLS</sequence>
<dbReference type="InterPro" id="IPR025789">
    <property type="entry name" value="DOT1_dom"/>
</dbReference>
<dbReference type="Pfam" id="PF08123">
    <property type="entry name" value="DOT1"/>
    <property type="match status" value="1"/>
</dbReference>
<accession>W6RU90</accession>